<dbReference type="InterPro" id="IPR012545">
    <property type="entry name" value="DUF1697"/>
</dbReference>
<comment type="caution">
    <text evidence="1">The sequence shown here is derived from an EMBL/GenBank/DDBJ whole genome shotgun (WGS) entry which is preliminary data.</text>
</comment>
<dbReference type="Proteomes" id="UP000564496">
    <property type="component" value="Unassembled WGS sequence"/>
</dbReference>
<dbReference type="Pfam" id="PF08002">
    <property type="entry name" value="DUF1697"/>
    <property type="match status" value="1"/>
</dbReference>
<proteinExistence type="predicted"/>
<dbReference type="SUPFAM" id="SSF160379">
    <property type="entry name" value="SP0830-like"/>
    <property type="match status" value="1"/>
</dbReference>
<protein>
    <submittedName>
        <fullName evidence="1">Uncharacterized protein (DUF1697 family)</fullName>
    </submittedName>
</protein>
<organism evidence="1 2">
    <name type="scientific">Nocardioides panzhihuensis</name>
    <dbReference type="NCBI Taxonomy" id="860243"/>
    <lineage>
        <taxon>Bacteria</taxon>
        <taxon>Bacillati</taxon>
        <taxon>Actinomycetota</taxon>
        <taxon>Actinomycetes</taxon>
        <taxon>Propionibacteriales</taxon>
        <taxon>Nocardioidaceae</taxon>
        <taxon>Nocardioides</taxon>
    </lineage>
</organism>
<keyword evidence="2" id="KW-1185">Reference proteome</keyword>
<reference evidence="1 2" key="1">
    <citation type="submission" date="2020-07" db="EMBL/GenBank/DDBJ databases">
        <title>Sequencing the genomes of 1000 actinobacteria strains.</title>
        <authorList>
            <person name="Klenk H.-P."/>
        </authorList>
    </citation>
    <scope>NUCLEOTIDE SEQUENCE [LARGE SCALE GENOMIC DNA]</scope>
    <source>
        <strain evidence="1 2">DSM 26487</strain>
    </source>
</reference>
<dbReference type="AlphaFoldDB" id="A0A7Z0DH95"/>
<evidence type="ECO:0000313" key="2">
    <source>
        <dbReference type="Proteomes" id="UP000564496"/>
    </source>
</evidence>
<dbReference type="EMBL" id="JACBZR010000001">
    <property type="protein sequence ID" value="NYI75354.1"/>
    <property type="molecule type" value="Genomic_DNA"/>
</dbReference>
<gene>
    <name evidence="1" type="ORF">BJ988_000002</name>
</gene>
<name>A0A7Z0DH95_9ACTN</name>
<accession>A0A7Z0DH95</accession>
<sequence length="179" mass="19565">MHVVFYRNLNLGHTGSPNREQLEGALDRGGASRVKSFQTNGTVLLEAENPERVVAQAASELVAAAGYDDAAIVRPLTDLERVLALGVFEKHQSPHTYRETVTIFQGGKEPSWSLPWTNSKDDVDVLHIGDGIALCLIRKPRNSAGSPTFEMERATGGVATTRTRGSIDRLLNTAARWKQ</sequence>
<dbReference type="RefSeq" id="WP_179656086.1">
    <property type="nucleotide sequence ID" value="NZ_JACBZR010000001.1"/>
</dbReference>
<evidence type="ECO:0000313" key="1">
    <source>
        <dbReference type="EMBL" id="NYI75354.1"/>
    </source>
</evidence>